<evidence type="ECO:0000313" key="2">
    <source>
        <dbReference type="EMBL" id="KRZ67482.1"/>
    </source>
</evidence>
<dbReference type="EMBL" id="JYDO01000195">
    <property type="protein sequence ID" value="KRZ67482.1"/>
    <property type="molecule type" value="Genomic_DNA"/>
</dbReference>
<evidence type="ECO:0000313" key="3">
    <source>
        <dbReference type="Proteomes" id="UP000054843"/>
    </source>
</evidence>
<comment type="caution">
    <text evidence="2">The sequence shown here is derived from an EMBL/GenBank/DDBJ whole genome shotgun (WGS) entry which is preliminary data.</text>
</comment>
<dbReference type="Proteomes" id="UP000054843">
    <property type="component" value="Unassembled WGS sequence"/>
</dbReference>
<organism evidence="2 3">
    <name type="scientific">Trichinella papuae</name>
    <dbReference type="NCBI Taxonomy" id="268474"/>
    <lineage>
        <taxon>Eukaryota</taxon>
        <taxon>Metazoa</taxon>
        <taxon>Ecdysozoa</taxon>
        <taxon>Nematoda</taxon>
        <taxon>Enoplea</taxon>
        <taxon>Dorylaimia</taxon>
        <taxon>Trichinellida</taxon>
        <taxon>Trichinellidae</taxon>
        <taxon>Trichinella</taxon>
    </lineage>
</organism>
<name>A0A0V1M7A1_9BILA</name>
<accession>A0A0V1M7A1</accession>
<evidence type="ECO:0000256" key="1">
    <source>
        <dbReference type="SAM" id="MobiDB-lite"/>
    </source>
</evidence>
<gene>
    <name evidence="2" type="ORF">T10_6430</name>
</gene>
<dbReference type="AlphaFoldDB" id="A0A0V1M7A1"/>
<protein>
    <submittedName>
        <fullName evidence="2">Uncharacterized protein</fullName>
    </submittedName>
</protein>
<keyword evidence="3" id="KW-1185">Reference proteome</keyword>
<feature type="compositionally biased region" description="Low complexity" evidence="1">
    <location>
        <begin position="37"/>
        <end position="46"/>
    </location>
</feature>
<proteinExistence type="predicted"/>
<reference evidence="2 3" key="1">
    <citation type="submission" date="2015-01" db="EMBL/GenBank/DDBJ databases">
        <title>Evolution of Trichinella species and genotypes.</title>
        <authorList>
            <person name="Korhonen P.K."/>
            <person name="Edoardo P."/>
            <person name="Giuseppe L.R."/>
            <person name="Gasser R.B."/>
        </authorList>
    </citation>
    <scope>NUCLEOTIDE SEQUENCE [LARGE SCALE GENOMIC DNA]</scope>
    <source>
        <strain evidence="2">ISS1980</strain>
    </source>
</reference>
<sequence>MECVAEVDNRKLSHPVGGQNVLPAGRKQRRLNLCAGSSSVQPLSSSPKLHRRDCRMVSQTNSKKIISLVE</sequence>
<feature type="region of interest" description="Disordered" evidence="1">
    <location>
        <begin position="36"/>
        <end position="56"/>
    </location>
</feature>